<dbReference type="Pfam" id="PF02653">
    <property type="entry name" value="BPD_transp_2"/>
    <property type="match status" value="1"/>
</dbReference>
<feature type="transmembrane region" description="Helical" evidence="9">
    <location>
        <begin position="223"/>
        <end position="244"/>
    </location>
</feature>
<evidence type="ECO:0000256" key="6">
    <source>
        <dbReference type="ARBA" id="ARBA00022989"/>
    </source>
</evidence>
<comment type="subcellular location">
    <subcellularLocation>
        <location evidence="1">Cell membrane</location>
        <topology evidence="1">Multi-pass membrane protein</topology>
    </subcellularLocation>
</comment>
<comment type="caution">
    <text evidence="10">The sequence shown here is derived from an EMBL/GenBank/DDBJ whole genome shotgun (WGS) entry which is preliminary data.</text>
</comment>
<dbReference type="Proteomes" id="UP001597211">
    <property type="component" value="Unassembled WGS sequence"/>
</dbReference>
<name>A0ABW3S8C1_9BACL</name>
<dbReference type="InterPro" id="IPR017779">
    <property type="entry name" value="ABC_UrtB_bac"/>
</dbReference>
<dbReference type="PANTHER" id="PTHR11795">
    <property type="entry name" value="BRANCHED-CHAIN AMINO ACID TRANSPORT SYSTEM PERMEASE PROTEIN LIVH"/>
    <property type="match status" value="1"/>
</dbReference>
<keyword evidence="6 9" id="KW-1133">Transmembrane helix</keyword>
<feature type="transmembrane region" description="Helical" evidence="9">
    <location>
        <begin position="57"/>
        <end position="82"/>
    </location>
</feature>
<accession>A0ABW3S8C1</accession>
<evidence type="ECO:0000256" key="2">
    <source>
        <dbReference type="ARBA" id="ARBA00022448"/>
    </source>
</evidence>
<evidence type="ECO:0000256" key="3">
    <source>
        <dbReference type="ARBA" id="ARBA00022475"/>
    </source>
</evidence>
<dbReference type="RefSeq" id="WP_240267786.1">
    <property type="nucleotide sequence ID" value="NZ_JAKSXN010000004.1"/>
</dbReference>
<evidence type="ECO:0000256" key="4">
    <source>
        <dbReference type="ARBA" id="ARBA00022692"/>
    </source>
</evidence>
<feature type="transmembrane region" description="Helical" evidence="9">
    <location>
        <begin position="12"/>
        <end position="37"/>
    </location>
</feature>
<evidence type="ECO:0000313" key="10">
    <source>
        <dbReference type="EMBL" id="MFD1180526.1"/>
    </source>
</evidence>
<dbReference type="InterPro" id="IPR052157">
    <property type="entry name" value="BCAA_transport_permease"/>
</dbReference>
<feature type="transmembrane region" description="Helical" evidence="9">
    <location>
        <begin position="132"/>
        <end position="157"/>
    </location>
</feature>
<keyword evidence="3" id="KW-1003">Cell membrane</keyword>
<keyword evidence="7 9" id="KW-0472">Membrane</keyword>
<dbReference type="PANTHER" id="PTHR11795:SF447">
    <property type="entry name" value="ABC TRANSPORTER PERMEASE PROTEIN"/>
    <property type="match status" value="1"/>
</dbReference>
<dbReference type="CDD" id="cd06582">
    <property type="entry name" value="TM_PBP1_LivH_like"/>
    <property type="match status" value="1"/>
</dbReference>
<evidence type="ECO:0000256" key="9">
    <source>
        <dbReference type="SAM" id="Phobius"/>
    </source>
</evidence>
<keyword evidence="2" id="KW-0813">Transport</keyword>
<evidence type="ECO:0000256" key="8">
    <source>
        <dbReference type="ARBA" id="ARBA00037998"/>
    </source>
</evidence>
<dbReference type="NCBIfam" id="TIGR03409">
    <property type="entry name" value="urea_trans_UrtB"/>
    <property type="match status" value="1"/>
</dbReference>
<evidence type="ECO:0000256" key="7">
    <source>
        <dbReference type="ARBA" id="ARBA00023136"/>
    </source>
</evidence>
<sequence length="285" mass="30524">MNIAQQIADGFSVTGTVLLMTLGLAITFGVMKIINLAHGELIMVGAYTTYVINTQLHLPFVVAVISAFVVTALIGALMEMLVIRRLYGRPMETLLATFGISIVLQQMVRLVFGATNQPIESPISGTLEIGGIVIPYLRLFIIVFALALLGITALILYKTKFGMLVRTVSQNRQMSECLGINTTRIDLLTFAWGAGLTGVAGAVLAPLRNVAPTMGVDYMIDSFMTIVLGGVGSLAGTIAGSFIMGEASQLLTYFGGETGAKIIVFLIVIVLIRFKPEGLIKMESR</sequence>
<evidence type="ECO:0000313" key="11">
    <source>
        <dbReference type="Proteomes" id="UP001597211"/>
    </source>
</evidence>
<proteinExistence type="inferred from homology"/>
<comment type="similarity">
    <text evidence="8">Belongs to the binding-protein-dependent transport system permease family. LivHM subfamily.</text>
</comment>
<organism evidence="10 11">
    <name type="scientific">Paenibacillus timonensis</name>
    <dbReference type="NCBI Taxonomy" id="225915"/>
    <lineage>
        <taxon>Bacteria</taxon>
        <taxon>Bacillati</taxon>
        <taxon>Bacillota</taxon>
        <taxon>Bacilli</taxon>
        <taxon>Bacillales</taxon>
        <taxon>Paenibacillaceae</taxon>
        <taxon>Paenibacillus</taxon>
    </lineage>
</organism>
<feature type="transmembrane region" description="Helical" evidence="9">
    <location>
        <begin position="94"/>
        <end position="112"/>
    </location>
</feature>
<evidence type="ECO:0000256" key="5">
    <source>
        <dbReference type="ARBA" id="ARBA00022970"/>
    </source>
</evidence>
<keyword evidence="4 9" id="KW-0812">Transmembrane</keyword>
<protein>
    <submittedName>
        <fullName evidence="10">Urea ABC transporter permease subunit UrtB</fullName>
    </submittedName>
</protein>
<keyword evidence="5" id="KW-0029">Amino-acid transport</keyword>
<keyword evidence="11" id="KW-1185">Reference proteome</keyword>
<reference evidence="11" key="1">
    <citation type="journal article" date="2019" name="Int. J. Syst. Evol. Microbiol.">
        <title>The Global Catalogue of Microorganisms (GCM) 10K type strain sequencing project: providing services to taxonomists for standard genome sequencing and annotation.</title>
        <authorList>
            <consortium name="The Broad Institute Genomics Platform"/>
            <consortium name="The Broad Institute Genome Sequencing Center for Infectious Disease"/>
            <person name="Wu L."/>
            <person name="Ma J."/>
        </authorList>
    </citation>
    <scope>NUCLEOTIDE SEQUENCE [LARGE SCALE GENOMIC DNA]</scope>
    <source>
        <strain evidence="11">CCUG 48216</strain>
    </source>
</reference>
<evidence type="ECO:0000256" key="1">
    <source>
        <dbReference type="ARBA" id="ARBA00004651"/>
    </source>
</evidence>
<feature type="transmembrane region" description="Helical" evidence="9">
    <location>
        <begin position="250"/>
        <end position="272"/>
    </location>
</feature>
<dbReference type="EMBL" id="JBHTKZ010000004">
    <property type="protein sequence ID" value="MFD1180526.1"/>
    <property type="molecule type" value="Genomic_DNA"/>
</dbReference>
<gene>
    <name evidence="10" type="primary">urtB</name>
    <name evidence="10" type="ORF">ACFQ2Z_04065</name>
</gene>
<dbReference type="InterPro" id="IPR001851">
    <property type="entry name" value="ABC_transp_permease"/>
</dbReference>